<keyword evidence="3 5" id="KW-1133">Transmembrane helix</keyword>
<feature type="compositionally biased region" description="Gly residues" evidence="6">
    <location>
        <begin position="20"/>
        <end position="34"/>
    </location>
</feature>
<feature type="region of interest" description="Disordered" evidence="6">
    <location>
        <begin position="1"/>
        <end position="49"/>
    </location>
</feature>
<evidence type="ECO:0000256" key="3">
    <source>
        <dbReference type="ARBA" id="ARBA00022989"/>
    </source>
</evidence>
<feature type="transmembrane region" description="Helical" evidence="5">
    <location>
        <begin position="142"/>
        <end position="161"/>
    </location>
</feature>
<feature type="transmembrane region" description="Helical" evidence="5">
    <location>
        <begin position="297"/>
        <end position="317"/>
    </location>
</feature>
<evidence type="ECO:0000256" key="2">
    <source>
        <dbReference type="ARBA" id="ARBA00022692"/>
    </source>
</evidence>
<evidence type="ECO:0000313" key="8">
    <source>
        <dbReference type="Proteomes" id="UP001519460"/>
    </source>
</evidence>
<evidence type="ECO:0000256" key="6">
    <source>
        <dbReference type="SAM" id="MobiDB-lite"/>
    </source>
</evidence>
<feature type="compositionally biased region" description="Polar residues" evidence="6">
    <location>
        <begin position="1"/>
        <end position="16"/>
    </location>
</feature>
<protein>
    <submittedName>
        <fullName evidence="7">Uncharacterized protein</fullName>
    </submittedName>
</protein>
<comment type="similarity">
    <text evidence="5">Belongs to the BI1 family.</text>
</comment>
<evidence type="ECO:0000313" key="7">
    <source>
        <dbReference type="EMBL" id="KAK7481056.1"/>
    </source>
</evidence>
<feature type="transmembrane region" description="Helical" evidence="5">
    <location>
        <begin position="109"/>
        <end position="130"/>
    </location>
</feature>
<proteinExistence type="inferred from homology"/>
<feature type="transmembrane region" description="Helical" evidence="5">
    <location>
        <begin position="173"/>
        <end position="192"/>
    </location>
</feature>
<dbReference type="GO" id="GO:0016020">
    <property type="term" value="C:membrane"/>
    <property type="evidence" value="ECO:0007669"/>
    <property type="project" value="UniProtKB-SubCell"/>
</dbReference>
<comment type="caution">
    <text evidence="7">The sequence shown here is derived from an EMBL/GenBank/DDBJ whole genome shotgun (WGS) entry which is preliminary data.</text>
</comment>
<feature type="transmembrane region" description="Helical" evidence="5">
    <location>
        <begin position="257"/>
        <end position="276"/>
    </location>
</feature>
<feature type="transmembrane region" description="Helical" evidence="5">
    <location>
        <begin position="230"/>
        <end position="251"/>
    </location>
</feature>
<keyword evidence="4 5" id="KW-0472">Membrane</keyword>
<dbReference type="Proteomes" id="UP001519460">
    <property type="component" value="Unassembled WGS sequence"/>
</dbReference>
<accession>A0ABD0K157</accession>
<dbReference type="PANTHER" id="PTHR23291">
    <property type="entry name" value="BAX INHIBITOR-RELATED"/>
    <property type="match status" value="1"/>
</dbReference>
<comment type="subcellular location">
    <subcellularLocation>
        <location evidence="1">Membrane</location>
        <topology evidence="1">Multi-pass membrane protein</topology>
    </subcellularLocation>
</comment>
<evidence type="ECO:0000256" key="5">
    <source>
        <dbReference type="RuleBase" id="RU004379"/>
    </source>
</evidence>
<dbReference type="Pfam" id="PF01027">
    <property type="entry name" value="Bax1-I"/>
    <property type="match status" value="1"/>
</dbReference>
<dbReference type="CDD" id="cd10428">
    <property type="entry name" value="LFG_like"/>
    <property type="match status" value="1"/>
</dbReference>
<dbReference type="EMBL" id="JACVVK020000268">
    <property type="protein sequence ID" value="KAK7481056.1"/>
    <property type="molecule type" value="Genomic_DNA"/>
</dbReference>
<dbReference type="AlphaFoldDB" id="A0ABD0K157"/>
<dbReference type="InterPro" id="IPR006214">
    <property type="entry name" value="Bax_inhibitor_1-related"/>
</dbReference>
<feature type="transmembrane region" description="Helical" evidence="5">
    <location>
        <begin position="198"/>
        <end position="218"/>
    </location>
</feature>
<keyword evidence="8" id="KW-1185">Reference proteome</keyword>
<evidence type="ECO:0000256" key="1">
    <source>
        <dbReference type="ARBA" id="ARBA00004141"/>
    </source>
</evidence>
<keyword evidence="2 5" id="KW-0812">Transmembrane</keyword>
<sequence>MSQGLPPQYGQAQNYPSGPVGAGDTYGYGKGPQGYGYDQPPPPNPYAASAGAAYPPPAASVPMSGTNYSTAYGNPSRFDDADPAHTDVAGNFSASFSDKAIRHAFIRKVYLILFSQLLVTFGFIAFFIFVKPVKEFVQTDGLWLYIVAYVTFLVTYIVLACCKNVRRKSPGNFICLAVFTLAFSYMAGTISSFHDTEIVLLAAGITAAVCLAISLFAIQTKIDFTMCSGLLFALVMVLFFFGWACLISYYAWGYNSILNTVYAGLGALVFALFLVYDTQMIIGGRKHELSAEEYIYGALQLYIDVVYIFLFLLSLMGKSN</sequence>
<reference evidence="7 8" key="1">
    <citation type="journal article" date="2023" name="Sci. Data">
        <title>Genome assembly of the Korean intertidal mud-creeper Batillaria attramentaria.</title>
        <authorList>
            <person name="Patra A.K."/>
            <person name="Ho P.T."/>
            <person name="Jun S."/>
            <person name="Lee S.J."/>
            <person name="Kim Y."/>
            <person name="Won Y.J."/>
        </authorList>
    </citation>
    <scope>NUCLEOTIDE SEQUENCE [LARGE SCALE GENOMIC DNA]</scope>
    <source>
        <strain evidence="7">Wonlab-2016</strain>
    </source>
</reference>
<gene>
    <name evidence="7" type="ORF">BaRGS_00027692</name>
</gene>
<organism evidence="7 8">
    <name type="scientific">Batillaria attramentaria</name>
    <dbReference type="NCBI Taxonomy" id="370345"/>
    <lineage>
        <taxon>Eukaryota</taxon>
        <taxon>Metazoa</taxon>
        <taxon>Spiralia</taxon>
        <taxon>Lophotrochozoa</taxon>
        <taxon>Mollusca</taxon>
        <taxon>Gastropoda</taxon>
        <taxon>Caenogastropoda</taxon>
        <taxon>Sorbeoconcha</taxon>
        <taxon>Cerithioidea</taxon>
        <taxon>Batillariidae</taxon>
        <taxon>Batillaria</taxon>
    </lineage>
</organism>
<name>A0ABD0K157_9CAEN</name>
<dbReference type="PANTHER" id="PTHR23291:SF127">
    <property type="entry name" value="PROTEIN LIFEGUARD 1-LIKE"/>
    <property type="match status" value="1"/>
</dbReference>
<evidence type="ECO:0000256" key="4">
    <source>
        <dbReference type="ARBA" id="ARBA00023136"/>
    </source>
</evidence>